<dbReference type="InterPro" id="IPR000515">
    <property type="entry name" value="MetI-like"/>
</dbReference>
<feature type="transmembrane region" description="Helical" evidence="9">
    <location>
        <begin position="260"/>
        <end position="282"/>
    </location>
</feature>
<evidence type="ECO:0000256" key="2">
    <source>
        <dbReference type="ARBA" id="ARBA00022448"/>
    </source>
</evidence>
<keyword evidence="12" id="KW-1185">Reference proteome</keyword>
<protein>
    <submittedName>
        <fullName evidence="11">Binding-protein-dependent transport system inner membrane protein</fullName>
    </submittedName>
</protein>
<dbReference type="InterPro" id="IPR035906">
    <property type="entry name" value="MetI-like_sf"/>
</dbReference>
<dbReference type="PANTHER" id="PTHR43386">
    <property type="entry name" value="OLIGOPEPTIDE TRANSPORT SYSTEM PERMEASE PROTEIN APPC"/>
    <property type="match status" value="1"/>
</dbReference>
<feature type="transmembrane region" description="Helical" evidence="9">
    <location>
        <begin position="222"/>
        <end position="240"/>
    </location>
</feature>
<dbReference type="EMBL" id="LR134510">
    <property type="protein sequence ID" value="VEJ09448.1"/>
    <property type="molecule type" value="Genomic_DNA"/>
</dbReference>
<keyword evidence="3" id="KW-1003">Cell membrane</keyword>
<evidence type="ECO:0000256" key="7">
    <source>
        <dbReference type="ARBA" id="ARBA00023136"/>
    </source>
</evidence>
<keyword evidence="2 9" id="KW-0813">Transport</keyword>
<evidence type="ECO:0000256" key="3">
    <source>
        <dbReference type="ARBA" id="ARBA00022475"/>
    </source>
</evidence>
<comment type="similarity">
    <text evidence="8">Belongs to the binding-protein-dependent transport system permease family. OppBC subfamily.</text>
</comment>
<dbReference type="Proteomes" id="UP000279799">
    <property type="component" value="Chromosome"/>
</dbReference>
<keyword evidence="4" id="KW-0997">Cell inner membrane</keyword>
<feature type="transmembrane region" description="Helical" evidence="9">
    <location>
        <begin position="96"/>
        <end position="121"/>
    </location>
</feature>
<feature type="transmembrane region" description="Helical" evidence="9">
    <location>
        <begin position="27"/>
        <end position="48"/>
    </location>
</feature>
<evidence type="ECO:0000256" key="6">
    <source>
        <dbReference type="ARBA" id="ARBA00022989"/>
    </source>
</evidence>
<feature type="domain" description="ABC transmembrane type-1" evidence="10">
    <location>
        <begin position="98"/>
        <end position="283"/>
    </location>
</feature>
<dbReference type="KEGG" id="adp:NCTC12871_00901"/>
<dbReference type="AlphaFoldDB" id="A0A448TUH6"/>
<keyword evidence="5 9" id="KW-0812">Transmembrane</keyword>
<evidence type="ECO:0000256" key="9">
    <source>
        <dbReference type="RuleBase" id="RU363032"/>
    </source>
</evidence>
<proteinExistence type="inferred from homology"/>
<accession>A0A448TUH6</accession>
<dbReference type="SUPFAM" id="SSF161098">
    <property type="entry name" value="MetI-like"/>
    <property type="match status" value="1"/>
</dbReference>
<evidence type="ECO:0000256" key="4">
    <source>
        <dbReference type="ARBA" id="ARBA00022519"/>
    </source>
</evidence>
<dbReference type="GO" id="GO:0005886">
    <property type="term" value="C:plasma membrane"/>
    <property type="evidence" value="ECO:0007669"/>
    <property type="project" value="UniProtKB-SubCell"/>
</dbReference>
<dbReference type="Pfam" id="PF00528">
    <property type="entry name" value="BPD_transp_1"/>
    <property type="match status" value="1"/>
</dbReference>
<comment type="subcellular location">
    <subcellularLocation>
        <location evidence="1">Cell inner membrane</location>
        <topology evidence="1">Multi-pass membrane protein</topology>
    </subcellularLocation>
    <subcellularLocation>
        <location evidence="9">Cell membrane</location>
        <topology evidence="9">Multi-pass membrane protein</topology>
    </subcellularLocation>
</comment>
<dbReference type="PANTHER" id="PTHR43386:SF5">
    <property type="entry name" value="PUTRESCINE EXPORT SYSTEM PERMEASE PROTEIN SAPC"/>
    <property type="match status" value="1"/>
</dbReference>
<keyword evidence="6 9" id="KW-1133">Transmembrane helix</keyword>
<dbReference type="InterPro" id="IPR050366">
    <property type="entry name" value="BP-dependent_transpt_permease"/>
</dbReference>
<name>A0A448TUH6_9PAST</name>
<evidence type="ECO:0000259" key="10">
    <source>
        <dbReference type="PROSITE" id="PS50928"/>
    </source>
</evidence>
<reference evidence="11 12" key="1">
    <citation type="submission" date="2018-12" db="EMBL/GenBank/DDBJ databases">
        <authorList>
            <consortium name="Pathogen Informatics"/>
        </authorList>
    </citation>
    <scope>NUCLEOTIDE SEQUENCE [LARGE SCALE GENOMIC DNA]</scope>
    <source>
        <strain evidence="11 12">NCTC12871</strain>
    </source>
</reference>
<dbReference type="InterPro" id="IPR025966">
    <property type="entry name" value="OppC_N"/>
</dbReference>
<evidence type="ECO:0000313" key="12">
    <source>
        <dbReference type="Proteomes" id="UP000279799"/>
    </source>
</evidence>
<dbReference type="PROSITE" id="PS50928">
    <property type="entry name" value="ABC_TM1"/>
    <property type="match status" value="1"/>
</dbReference>
<dbReference type="OrthoDB" id="9805884at2"/>
<organism evidence="11 12">
    <name type="scientific">Actinobacillus delphinicola</name>
    <dbReference type="NCBI Taxonomy" id="51161"/>
    <lineage>
        <taxon>Bacteria</taxon>
        <taxon>Pseudomonadati</taxon>
        <taxon>Pseudomonadota</taxon>
        <taxon>Gammaproteobacteria</taxon>
        <taxon>Pasteurellales</taxon>
        <taxon>Pasteurellaceae</taxon>
        <taxon>Actinobacillus</taxon>
    </lineage>
</organism>
<gene>
    <name evidence="11" type="primary">sapC</name>
    <name evidence="11" type="ORF">NCTC12871_00901</name>
</gene>
<dbReference type="GO" id="GO:0055085">
    <property type="term" value="P:transmembrane transport"/>
    <property type="evidence" value="ECO:0007669"/>
    <property type="project" value="InterPro"/>
</dbReference>
<evidence type="ECO:0000256" key="1">
    <source>
        <dbReference type="ARBA" id="ARBA00004429"/>
    </source>
</evidence>
<dbReference type="CDD" id="cd06261">
    <property type="entry name" value="TM_PBP2"/>
    <property type="match status" value="1"/>
</dbReference>
<feature type="transmembrane region" description="Helical" evidence="9">
    <location>
        <begin position="156"/>
        <end position="173"/>
    </location>
</feature>
<dbReference type="Gene3D" id="1.10.3720.10">
    <property type="entry name" value="MetI-like"/>
    <property type="match status" value="1"/>
</dbReference>
<sequence length="295" mass="32920">MLNNSVDSFRHQKTLRQIWLAFYQDKVALYSFYIFTALIFIAIFAPYITPYNVNQQFVGEALLPPSWFESGKISHFLGTDNIGRDVLSRLLVGTSYTFGTALVVALATAILGGLFGTLAGLSHGVRSRILGHFFDSFISIPTLLTAIIIATLMKASLANSMLAITLALLPYFIHEISQVVRQELNTNYITMLRLDGATHWQQLKACFVPKVLIRYMREVSKVFVVAIVDIAALSFISLGAQAPTPEWGLMIKDSVSLIFVAPWLVILPGIALLFTVMIWLIFSNGLCHTVEKYYE</sequence>
<keyword evidence="7 9" id="KW-0472">Membrane</keyword>
<feature type="transmembrane region" description="Helical" evidence="9">
    <location>
        <begin position="133"/>
        <end position="150"/>
    </location>
</feature>
<evidence type="ECO:0000256" key="8">
    <source>
        <dbReference type="ARBA" id="ARBA00024202"/>
    </source>
</evidence>
<evidence type="ECO:0000313" key="11">
    <source>
        <dbReference type="EMBL" id="VEJ09448.1"/>
    </source>
</evidence>
<evidence type="ECO:0000256" key="5">
    <source>
        <dbReference type="ARBA" id="ARBA00022692"/>
    </source>
</evidence>
<dbReference type="Pfam" id="PF12911">
    <property type="entry name" value="OppC_N"/>
    <property type="match status" value="1"/>
</dbReference>
<dbReference type="RefSeq" id="WP_126599391.1">
    <property type="nucleotide sequence ID" value="NZ_LR134510.1"/>
</dbReference>